<evidence type="ECO:0000313" key="1">
    <source>
        <dbReference type="EMBL" id="TGO40843.1"/>
    </source>
</evidence>
<sequence length="66" mass="7231">MGRANSAIRVQSLDAGIYEISLGAMIIDLVFSPISSILTKLFSDVIRCDTEREGVCSKLESRYSTC</sequence>
<dbReference type="Proteomes" id="UP000297814">
    <property type="component" value="Unassembled WGS sequence"/>
</dbReference>
<gene>
    <name evidence="1" type="ORF">BHYA_0030g00090</name>
</gene>
<name>A0A4Z1H6K0_9HELO</name>
<accession>A0A4Z1H6K0</accession>
<comment type="caution">
    <text evidence="1">The sequence shown here is derived from an EMBL/GenBank/DDBJ whole genome shotgun (WGS) entry which is preliminary data.</text>
</comment>
<keyword evidence="2" id="KW-1185">Reference proteome</keyword>
<organism evidence="1 2">
    <name type="scientific">Botrytis hyacinthi</name>
    <dbReference type="NCBI Taxonomy" id="278943"/>
    <lineage>
        <taxon>Eukaryota</taxon>
        <taxon>Fungi</taxon>
        <taxon>Dikarya</taxon>
        <taxon>Ascomycota</taxon>
        <taxon>Pezizomycotina</taxon>
        <taxon>Leotiomycetes</taxon>
        <taxon>Helotiales</taxon>
        <taxon>Sclerotiniaceae</taxon>
        <taxon>Botrytis</taxon>
    </lineage>
</organism>
<reference evidence="1 2" key="1">
    <citation type="submission" date="2017-12" db="EMBL/GenBank/DDBJ databases">
        <title>Comparative genomics of Botrytis spp.</title>
        <authorList>
            <person name="Valero-Jimenez C.A."/>
            <person name="Tapia P."/>
            <person name="Veloso J."/>
            <person name="Silva-Moreno E."/>
            <person name="Staats M."/>
            <person name="Valdes J.H."/>
            <person name="Van Kan J.A.L."/>
        </authorList>
    </citation>
    <scope>NUCLEOTIDE SEQUENCE [LARGE SCALE GENOMIC DNA]</scope>
    <source>
        <strain evidence="1 2">Bh0001</strain>
    </source>
</reference>
<dbReference type="EMBL" id="PQXK01000030">
    <property type="protein sequence ID" value="TGO40843.1"/>
    <property type="molecule type" value="Genomic_DNA"/>
</dbReference>
<dbReference type="AlphaFoldDB" id="A0A4Z1H6K0"/>
<protein>
    <submittedName>
        <fullName evidence="1">Uncharacterized protein</fullName>
    </submittedName>
</protein>
<proteinExistence type="predicted"/>
<evidence type="ECO:0000313" key="2">
    <source>
        <dbReference type="Proteomes" id="UP000297814"/>
    </source>
</evidence>